<feature type="domain" description="C2H2-type" evidence="14">
    <location>
        <begin position="653"/>
        <end position="680"/>
    </location>
</feature>
<feature type="domain" description="C2H2-type" evidence="14">
    <location>
        <begin position="737"/>
        <end position="764"/>
    </location>
</feature>
<dbReference type="Gene3D" id="6.10.140.140">
    <property type="match status" value="1"/>
</dbReference>
<evidence type="ECO:0000256" key="2">
    <source>
        <dbReference type="ARBA" id="ARBA00004123"/>
    </source>
</evidence>
<feature type="domain" description="C2H2-type" evidence="14">
    <location>
        <begin position="793"/>
        <end position="820"/>
    </location>
</feature>
<keyword evidence="4" id="KW-0479">Metal-binding</keyword>
<evidence type="ECO:0000256" key="10">
    <source>
        <dbReference type="ARBA" id="ARBA00023163"/>
    </source>
</evidence>
<keyword evidence="13" id="KW-0732">Signal</keyword>
<dbReference type="SUPFAM" id="SSF109640">
    <property type="entry name" value="KRAB domain (Kruppel-associated box)"/>
    <property type="match status" value="1"/>
</dbReference>
<keyword evidence="16" id="KW-1185">Reference proteome</keyword>
<comment type="function">
    <text evidence="1">May be involved in transcriptional regulation.</text>
</comment>
<dbReference type="PROSITE" id="PS50157">
    <property type="entry name" value="ZINC_FINGER_C2H2_2"/>
    <property type="match status" value="14"/>
</dbReference>
<evidence type="ECO:0000256" key="5">
    <source>
        <dbReference type="ARBA" id="ARBA00022737"/>
    </source>
</evidence>
<dbReference type="Ensembl" id="ENSLLET00000023950.1">
    <property type="protein sequence ID" value="ENSLLEP00000023074.1"/>
    <property type="gene ID" value="ENSLLEG00000014652.1"/>
</dbReference>
<proteinExistence type="inferred from homology"/>
<protein>
    <recommendedName>
        <fullName evidence="14">C2H2-type domain-containing protein</fullName>
    </recommendedName>
</protein>
<name>A0A8C5PI12_9ANUR</name>
<dbReference type="GO" id="GO:0005634">
    <property type="term" value="C:nucleus"/>
    <property type="evidence" value="ECO:0007669"/>
    <property type="project" value="UniProtKB-SubCell"/>
</dbReference>
<feature type="domain" description="C2H2-type" evidence="14">
    <location>
        <begin position="597"/>
        <end position="624"/>
    </location>
</feature>
<feature type="domain" description="C2H2-type" evidence="14">
    <location>
        <begin position="541"/>
        <end position="568"/>
    </location>
</feature>
<dbReference type="Pfam" id="PF01352">
    <property type="entry name" value="KRAB"/>
    <property type="match status" value="1"/>
</dbReference>
<dbReference type="Pfam" id="PF00096">
    <property type="entry name" value="zf-C2H2"/>
    <property type="match status" value="12"/>
</dbReference>
<feature type="chain" id="PRO_5034099623" description="C2H2-type domain-containing protein" evidence="13">
    <location>
        <begin position="16"/>
        <end position="903"/>
    </location>
</feature>
<dbReference type="GO" id="GO:0000981">
    <property type="term" value="F:DNA-binding transcription factor activity, RNA polymerase II-specific"/>
    <property type="evidence" value="ECO:0007669"/>
    <property type="project" value="TreeGrafter"/>
</dbReference>
<organism evidence="15 16">
    <name type="scientific">Leptobrachium leishanense</name>
    <name type="common">Leishan spiny toad</name>
    <dbReference type="NCBI Taxonomy" id="445787"/>
    <lineage>
        <taxon>Eukaryota</taxon>
        <taxon>Metazoa</taxon>
        <taxon>Chordata</taxon>
        <taxon>Craniata</taxon>
        <taxon>Vertebrata</taxon>
        <taxon>Euteleostomi</taxon>
        <taxon>Amphibia</taxon>
        <taxon>Batrachia</taxon>
        <taxon>Anura</taxon>
        <taxon>Pelobatoidea</taxon>
        <taxon>Megophryidae</taxon>
        <taxon>Leptobrachium</taxon>
    </lineage>
</organism>
<dbReference type="FunFam" id="3.30.160.60:FF:000936">
    <property type="entry name" value="Zinc finger protein 577"/>
    <property type="match status" value="1"/>
</dbReference>
<feature type="domain" description="C2H2-type" evidence="14">
    <location>
        <begin position="765"/>
        <end position="792"/>
    </location>
</feature>
<dbReference type="InterPro" id="IPR036051">
    <property type="entry name" value="KRAB_dom_sf"/>
</dbReference>
<dbReference type="AlphaFoldDB" id="A0A8C5PI12"/>
<dbReference type="GO" id="GO:0008270">
    <property type="term" value="F:zinc ion binding"/>
    <property type="evidence" value="ECO:0007669"/>
    <property type="project" value="UniProtKB-KW"/>
</dbReference>
<keyword evidence="9" id="KW-0238">DNA-binding</keyword>
<dbReference type="PANTHER" id="PTHR24381">
    <property type="entry name" value="ZINC FINGER PROTEIN"/>
    <property type="match status" value="1"/>
</dbReference>
<dbReference type="PROSITE" id="PS00028">
    <property type="entry name" value="ZINC_FINGER_C2H2_1"/>
    <property type="match status" value="14"/>
</dbReference>
<feature type="domain" description="C2H2-type" evidence="14">
    <location>
        <begin position="849"/>
        <end position="876"/>
    </location>
</feature>
<dbReference type="InterPro" id="IPR013087">
    <property type="entry name" value="Znf_C2H2_type"/>
</dbReference>
<evidence type="ECO:0000256" key="7">
    <source>
        <dbReference type="ARBA" id="ARBA00022833"/>
    </source>
</evidence>
<evidence type="ECO:0000256" key="13">
    <source>
        <dbReference type="SAM" id="SignalP"/>
    </source>
</evidence>
<keyword evidence="7" id="KW-0862">Zinc</keyword>
<comment type="similarity">
    <text evidence="3">Belongs to the krueppel C2H2-type zinc-finger protein family.</text>
</comment>
<dbReference type="FunFam" id="3.30.160.60:FF:000478">
    <property type="entry name" value="Zinc finger protein 133"/>
    <property type="match status" value="1"/>
</dbReference>
<feature type="domain" description="C2H2-type" evidence="14">
    <location>
        <begin position="515"/>
        <end position="542"/>
    </location>
</feature>
<dbReference type="Proteomes" id="UP000694569">
    <property type="component" value="Unplaced"/>
</dbReference>
<dbReference type="OrthoDB" id="4748970at2759"/>
<reference evidence="15" key="1">
    <citation type="submission" date="2025-08" db="UniProtKB">
        <authorList>
            <consortium name="Ensembl"/>
        </authorList>
    </citation>
    <scope>IDENTIFICATION</scope>
</reference>
<evidence type="ECO:0000313" key="15">
    <source>
        <dbReference type="Ensembl" id="ENSLLEP00000023074.1"/>
    </source>
</evidence>
<keyword evidence="5" id="KW-0677">Repeat</keyword>
<evidence type="ECO:0000256" key="8">
    <source>
        <dbReference type="ARBA" id="ARBA00023015"/>
    </source>
</evidence>
<dbReference type="CDD" id="cd07765">
    <property type="entry name" value="KRAB_A-box"/>
    <property type="match status" value="1"/>
</dbReference>
<evidence type="ECO:0000256" key="3">
    <source>
        <dbReference type="ARBA" id="ARBA00006991"/>
    </source>
</evidence>
<feature type="domain" description="C2H2-type" evidence="14">
    <location>
        <begin position="681"/>
        <end position="708"/>
    </location>
</feature>
<dbReference type="GeneTree" id="ENSGT01150000286944"/>
<dbReference type="FunFam" id="3.30.160.60:FF:000624">
    <property type="entry name" value="zinc finger protein 697"/>
    <property type="match status" value="2"/>
</dbReference>
<dbReference type="GO" id="GO:0000977">
    <property type="term" value="F:RNA polymerase II transcription regulatory region sequence-specific DNA binding"/>
    <property type="evidence" value="ECO:0007669"/>
    <property type="project" value="TreeGrafter"/>
</dbReference>
<dbReference type="SUPFAM" id="SSF57667">
    <property type="entry name" value="beta-beta-alpha zinc fingers"/>
    <property type="match status" value="8"/>
</dbReference>
<feature type="domain" description="C2H2-type" evidence="14">
    <location>
        <begin position="709"/>
        <end position="736"/>
    </location>
</feature>
<accession>A0A8C5PI12</accession>
<evidence type="ECO:0000313" key="16">
    <source>
        <dbReference type="Proteomes" id="UP000694569"/>
    </source>
</evidence>
<evidence type="ECO:0000256" key="12">
    <source>
        <dbReference type="PROSITE-ProRule" id="PRU00042"/>
    </source>
</evidence>
<feature type="domain" description="C2H2-type" evidence="14">
    <location>
        <begin position="821"/>
        <end position="848"/>
    </location>
</feature>
<dbReference type="PANTHER" id="PTHR24381:SF436">
    <property type="entry name" value="ZINC FINGER PROTEIN 768"/>
    <property type="match status" value="1"/>
</dbReference>
<keyword evidence="10" id="KW-0804">Transcription</keyword>
<evidence type="ECO:0000256" key="9">
    <source>
        <dbReference type="ARBA" id="ARBA00023125"/>
    </source>
</evidence>
<dbReference type="InterPro" id="IPR041697">
    <property type="entry name" value="Znf-C2H2_11"/>
</dbReference>
<feature type="domain" description="C2H2-type" evidence="14">
    <location>
        <begin position="569"/>
        <end position="596"/>
    </location>
</feature>
<sequence>MEWFVILALMQVCAFYTMQSTGKAAARAKAKPHHEMPLEYHVAQERLWDHGKDNSITSLSLVLMMHRKRNRIAEQILGLALEIVRLLTGENLNAIKETCEYKPHNTSQYVSEEPCRTRTSSLVPPAHALDSNDKKILELSNQIIRLLTGEVPIRCEDVTVYLSMEEWAYVERNKELYKDVMEHHQAMDMMMEDYQATDLKVEDYHAREVKMEDPQAKDVKVEDHQPLRSLGLSLNINLPKEIPRPASPPCSVGAEKDDLNVWVEDNKYLSGESPPIAQDLRDDPGECVSGEENITDTNTHLLALYPQPGYIPTPTKKQSEEDHLIDAATHPEHPHPECDFTRIKEESFFCEKENMSINVSSGDLYDEGNLLESNIYAPEQPDHGFTLIKVENTNIKTYRDSAEVAPTPIYQNFALYERHFTDANLYTPEDTQTEYPLRCAKEELATCDGDALLGSNAPVACAHAEYSYFSNSEYNDRNTNTTDLIRLLLMNGRDGYRRPSPTSVHAPTLPNHRTFNCVECPKRFTNELDLLRHQGVHRKKVTCSDCAEQFLHKAELLQHRKIHTGDNLFSCPSCEKAFADHSQLERHQMSHNGQEPFKCSECGRCFTSRGNLVRHKKRHTGEKPFPCSVCGKCFIDYSTLVRHHRTHTGAALFSCSECGKCFTSKSNLVTHQRIHTGERLFTCSVCGKCFTRAGHLVRHMRIHTNDKPFKCPVCTKCFASGSRLAIHQQTHVGAKPFSCSECRNRYSDYSSLVRHQRVHTGNRPFACRECDKGFNDRSRFLKHQMSHAGEKPFSCSECGKGFSTKSHLVSHEKIHTGNKPFKCADCGKSFSEKSVLIRHQRTHTGERPFPCSECGKCFSSKSNLSTHQRIHTGERPYSCSDCGKSFKEKSGLLKHQNVHLGKN</sequence>
<dbReference type="FunFam" id="3.30.160.60:FF:000358">
    <property type="entry name" value="zinc finger protein 24"/>
    <property type="match status" value="2"/>
</dbReference>
<keyword evidence="11" id="KW-0539">Nucleus</keyword>
<evidence type="ECO:0000256" key="1">
    <source>
        <dbReference type="ARBA" id="ARBA00003767"/>
    </source>
</evidence>
<keyword evidence="8" id="KW-0805">Transcription regulation</keyword>
<dbReference type="FunFam" id="3.30.160.60:FF:000812">
    <property type="entry name" value="zinc finger protein 23 isoform X2"/>
    <property type="match status" value="1"/>
</dbReference>
<dbReference type="InterPro" id="IPR001909">
    <property type="entry name" value="KRAB"/>
</dbReference>
<evidence type="ECO:0000259" key="14">
    <source>
        <dbReference type="PROSITE" id="PS50157"/>
    </source>
</evidence>
<dbReference type="InterPro" id="IPR036236">
    <property type="entry name" value="Znf_C2H2_sf"/>
</dbReference>
<evidence type="ECO:0000256" key="11">
    <source>
        <dbReference type="ARBA" id="ARBA00023242"/>
    </source>
</evidence>
<evidence type="ECO:0000256" key="6">
    <source>
        <dbReference type="ARBA" id="ARBA00022771"/>
    </source>
</evidence>
<feature type="domain" description="C2H2-type" evidence="14">
    <location>
        <begin position="877"/>
        <end position="903"/>
    </location>
</feature>
<dbReference type="FunFam" id="3.30.160.60:FF:002343">
    <property type="entry name" value="Zinc finger protein 33A"/>
    <property type="match status" value="3"/>
</dbReference>
<evidence type="ECO:0000256" key="4">
    <source>
        <dbReference type="ARBA" id="ARBA00022723"/>
    </source>
</evidence>
<comment type="subcellular location">
    <subcellularLocation>
        <location evidence="2">Nucleus</location>
    </subcellularLocation>
</comment>
<dbReference type="SMART" id="SM00355">
    <property type="entry name" value="ZnF_C2H2"/>
    <property type="match status" value="14"/>
</dbReference>
<reference evidence="15" key="2">
    <citation type="submission" date="2025-09" db="UniProtKB">
        <authorList>
            <consortium name="Ensembl"/>
        </authorList>
    </citation>
    <scope>IDENTIFICATION</scope>
</reference>
<dbReference type="FunFam" id="3.30.160.60:FF:000040">
    <property type="entry name" value="RB associated KRAB zinc finger"/>
    <property type="match status" value="1"/>
</dbReference>
<keyword evidence="6 12" id="KW-0863">Zinc-finger</keyword>
<dbReference type="Pfam" id="PF16622">
    <property type="entry name" value="zf-C2H2_11"/>
    <property type="match status" value="1"/>
</dbReference>
<dbReference type="Gene3D" id="3.30.160.60">
    <property type="entry name" value="Classic Zinc Finger"/>
    <property type="match status" value="13"/>
</dbReference>
<feature type="signal peptide" evidence="13">
    <location>
        <begin position="1"/>
        <end position="15"/>
    </location>
</feature>
<feature type="domain" description="C2H2-type" evidence="14">
    <location>
        <begin position="625"/>
        <end position="652"/>
    </location>
</feature>